<evidence type="ECO:0000256" key="1">
    <source>
        <dbReference type="ARBA" id="ARBA00004123"/>
    </source>
</evidence>
<feature type="region of interest" description="Disordered" evidence="9">
    <location>
        <begin position="606"/>
        <end position="901"/>
    </location>
</feature>
<evidence type="ECO:0000256" key="9">
    <source>
        <dbReference type="SAM" id="MobiDB-lite"/>
    </source>
</evidence>
<comment type="similarity">
    <text evidence="8">Belongs to the CYC8/SSN6 family.</text>
</comment>
<feature type="compositionally biased region" description="Low complexity" evidence="9">
    <location>
        <begin position="759"/>
        <end position="781"/>
    </location>
</feature>
<feature type="compositionally biased region" description="Basic and acidic residues" evidence="9">
    <location>
        <begin position="784"/>
        <end position="799"/>
    </location>
</feature>
<dbReference type="Proteomes" id="UP001217754">
    <property type="component" value="Chromosome 1"/>
</dbReference>
<evidence type="ECO:0000256" key="3">
    <source>
        <dbReference type="ARBA" id="ARBA00022737"/>
    </source>
</evidence>
<feature type="compositionally biased region" description="Polar residues" evidence="9">
    <location>
        <begin position="493"/>
        <end position="505"/>
    </location>
</feature>
<feature type="compositionally biased region" description="Low complexity" evidence="9">
    <location>
        <begin position="889"/>
        <end position="901"/>
    </location>
</feature>
<dbReference type="RefSeq" id="XP_060120961.1">
    <property type="nucleotide sequence ID" value="XM_060264978.1"/>
</dbReference>
<dbReference type="InterPro" id="IPR019734">
    <property type="entry name" value="TPR_rpt"/>
</dbReference>
<keyword evidence="6" id="KW-0804">Transcription</keyword>
<sequence length="901" mass="98508">MVPVDMGASSRGRSYSRASSQGGSSRMPSASGARPVPSAEPMPVPVSGGAPAVPYVDVRHRTPPPPEMLRHSPRTAAAVAPEMVDGAPMAPVADAMPPILSKLSSANEQTWLSIGSTAEAMEDYTRALSAYDSALLHNPYSVPALSAMATMYRTLDHFDLAVECFQRVLNITPDNGEVWGAMGHCYLMMDELQKAYTAYHQALYHLPNPNEPKLWYGIGILYDRYGSLEHAEETFTSVVRMDPNYEKANEIYFRLGIIYKQQGQFESSLECFRYILPNPPKPLTEMDIWFQIGHVYEQQHEYLLAKEAYERVLSENPNHAKVLQQLGGLYMQSATGFKDVDTAVHLLSQSLDSDPNDPKAWYLLGRTYMEAEEFNKAYEAYQQTVYRDGKNPVLWCSIGILYFQISQYHDALGAYSRSIRLNPYIPEIWFNLGILYESCNNQISDAIDAYRRALELEPENPVVQQRLSLLQSAESTGKPLPPAPQPRDVHPSTYLTSVLNGSGTPRGTPGSLPDGTEGPDAPHPKDAYVPHDMDDSIDNVPKAAARPPPELTSPPRHRGDDGRTSPKLPSYAATYADYRSEAGAPAYGHPGPNRYYQGAPHEWDRQYYGNSYDAQPEAAHPAPSSSRGPAWRGYDARAERAAYDAPRASRPYTSSVRSPGLAPLAQRGHDEYTERATPEYSRDGRPADPKRARARPESELRGARPDEGVRRKREEPRAPRPAEHARKPSGSVARMSREPEPPRPAPVSRREVDEDYDEGAASALMGLAGAAASAYEASNAERVNAQREAEAHKAQKHALDAPSAEPAKRPRSEAEAPAADMSVDSVSEAPRAEPQPEPEKSEAPAPPAAASHDDAPAASSAPAPSESSAPTTEPTNDTDSHAAPEHTEPSPAAAEAPAPSP</sequence>
<evidence type="ECO:0000256" key="4">
    <source>
        <dbReference type="ARBA" id="ARBA00022803"/>
    </source>
</evidence>
<keyword evidence="11" id="KW-1185">Reference proteome</keyword>
<evidence type="ECO:0000256" key="6">
    <source>
        <dbReference type="ARBA" id="ARBA00023163"/>
    </source>
</evidence>
<dbReference type="Pfam" id="PF13181">
    <property type="entry name" value="TPR_8"/>
    <property type="match status" value="3"/>
</dbReference>
<dbReference type="GO" id="GO:0000122">
    <property type="term" value="P:negative regulation of transcription by RNA polymerase II"/>
    <property type="evidence" value="ECO:0007669"/>
    <property type="project" value="TreeGrafter"/>
</dbReference>
<evidence type="ECO:0000256" key="8">
    <source>
        <dbReference type="ARBA" id="ARBA00061082"/>
    </source>
</evidence>
<dbReference type="FunFam" id="1.25.40.10:FF:000403">
    <property type="entry name" value="General transcriptional repressor, putative"/>
    <property type="match status" value="1"/>
</dbReference>
<dbReference type="SMART" id="SM00028">
    <property type="entry name" value="TPR"/>
    <property type="match status" value="10"/>
</dbReference>
<dbReference type="PANTHER" id="PTHR14017:SF1">
    <property type="entry name" value="LD02225P"/>
    <property type="match status" value="1"/>
</dbReference>
<reference evidence="10" key="1">
    <citation type="submission" date="2023-03" db="EMBL/GenBank/DDBJ databases">
        <title>Mating type loci evolution in Malassezia.</title>
        <authorList>
            <person name="Coelho M.A."/>
        </authorList>
    </citation>
    <scope>NUCLEOTIDE SEQUENCE</scope>
    <source>
        <strain evidence="10">CBS 9431</strain>
    </source>
</reference>
<dbReference type="Pfam" id="PF13432">
    <property type="entry name" value="TPR_16"/>
    <property type="match status" value="1"/>
</dbReference>
<keyword evidence="7" id="KW-0539">Nucleus</keyword>
<dbReference type="InterPro" id="IPR051630">
    <property type="entry name" value="Corepressor-Demethylase"/>
</dbReference>
<feature type="compositionally biased region" description="Low complexity" evidence="9">
    <location>
        <begin position="856"/>
        <end position="874"/>
    </location>
</feature>
<dbReference type="Gene3D" id="1.25.40.10">
    <property type="entry name" value="Tetratricopeptide repeat domain"/>
    <property type="match status" value="2"/>
</dbReference>
<dbReference type="GO" id="GO:0031490">
    <property type="term" value="F:chromatin DNA binding"/>
    <property type="evidence" value="ECO:0007669"/>
    <property type="project" value="TreeGrafter"/>
</dbReference>
<dbReference type="InterPro" id="IPR011990">
    <property type="entry name" value="TPR-like_helical_dom_sf"/>
</dbReference>
<evidence type="ECO:0000256" key="2">
    <source>
        <dbReference type="ARBA" id="ARBA00022491"/>
    </source>
</evidence>
<keyword evidence="3" id="KW-0677">Repeat</keyword>
<dbReference type="AlphaFoldDB" id="A0AAF0EZH5"/>
<organism evidence="10 11">
    <name type="scientific">Malassezia japonica</name>
    <dbReference type="NCBI Taxonomy" id="223818"/>
    <lineage>
        <taxon>Eukaryota</taxon>
        <taxon>Fungi</taxon>
        <taxon>Dikarya</taxon>
        <taxon>Basidiomycota</taxon>
        <taxon>Ustilaginomycotina</taxon>
        <taxon>Malasseziomycetes</taxon>
        <taxon>Malasseziales</taxon>
        <taxon>Malasseziaceae</taxon>
        <taxon>Malassezia</taxon>
    </lineage>
</organism>
<dbReference type="GO" id="GO:0017053">
    <property type="term" value="C:transcription repressor complex"/>
    <property type="evidence" value="ECO:0007669"/>
    <property type="project" value="TreeGrafter"/>
</dbReference>
<dbReference type="SUPFAM" id="SSF48452">
    <property type="entry name" value="TPR-like"/>
    <property type="match status" value="1"/>
</dbReference>
<keyword evidence="4" id="KW-0802">TPR repeat</keyword>
<feature type="compositionally biased region" description="Low complexity" evidence="9">
    <location>
        <begin position="7"/>
        <end position="26"/>
    </location>
</feature>
<dbReference type="Pfam" id="PF14559">
    <property type="entry name" value="TPR_19"/>
    <property type="match status" value="2"/>
</dbReference>
<evidence type="ECO:0000313" key="11">
    <source>
        <dbReference type="Proteomes" id="UP001217754"/>
    </source>
</evidence>
<dbReference type="PANTHER" id="PTHR14017">
    <property type="entry name" value="LYSINE-SPECIFIC DEMETHYLASE"/>
    <property type="match status" value="1"/>
</dbReference>
<evidence type="ECO:0000256" key="5">
    <source>
        <dbReference type="ARBA" id="ARBA00023015"/>
    </source>
</evidence>
<feature type="compositionally biased region" description="Basic and acidic residues" evidence="9">
    <location>
        <begin position="520"/>
        <end position="534"/>
    </location>
</feature>
<dbReference type="GO" id="GO:0005634">
    <property type="term" value="C:nucleus"/>
    <property type="evidence" value="ECO:0007669"/>
    <property type="project" value="UniProtKB-SubCell"/>
</dbReference>
<feature type="compositionally biased region" description="Basic and acidic residues" evidence="9">
    <location>
        <begin position="667"/>
        <end position="726"/>
    </location>
</feature>
<dbReference type="GO" id="GO:0000978">
    <property type="term" value="F:RNA polymerase II cis-regulatory region sequence-specific DNA binding"/>
    <property type="evidence" value="ECO:0007669"/>
    <property type="project" value="TreeGrafter"/>
</dbReference>
<accession>A0AAF0EZH5</accession>
<comment type="subcellular location">
    <subcellularLocation>
        <location evidence="1">Nucleus</location>
    </subcellularLocation>
</comment>
<feature type="region of interest" description="Disordered" evidence="9">
    <location>
        <begin position="473"/>
        <end position="576"/>
    </location>
</feature>
<evidence type="ECO:0000256" key="7">
    <source>
        <dbReference type="ARBA" id="ARBA00023242"/>
    </source>
</evidence>
<keyword evidence="2" id="KW-0678">Repressor</keyword>
<gene>
    <name evidence="10" type="primary">SSN6</name>
    <name evidence="10" type="ORF">MJAP1_001012</name>
</gene>
<feature type="region of interest" description="Disordered" evidence="9">
    <location>
        <begin position="1"/>
        <end position="45"/>
    </location>
</feature>
<evidence type="ECO:0000313" key="10">
    <source>
        <dbReference type="EMBL" id="WFD38064.1"/>
    </source>
</evidence>
<protein>
    <submittedName>
        <fullName evidence="10">Glucose repression mediator protein</fullName>
    </submittedName>
</protein>
<dbReference type="EMBL" id="CP119958">
    <property type="protein sequence ID" value="WFD38064.1"/>
    <property type="molecule type" value="Genomic_DNA"/>
</dbReference>
<dbReference type="GeneID" id="85224661"/>
<feature type="compositionally biased region" description="Basic and acidic residues" evidence="9">
    <location>
        <begin position="878"/>
        <end position="888"/>
    </location>
</feature>
<keyword evidence="5" id="KW-0805">Transcription regulation</keyword>
<name>A0AAF0EZH5_9BASI</name>
<proteinExistence type="inferred from homology"/>
<dbReference type="FunFam" id="1.25.40.10:FF:000078">
    <property type="entry name" value="Transcriptional corepressor Cyc8"/>
    <property type="match status" value="1"/>
</dbReference>